<accession>A0A3B1DAH8</accession>
<comment type="subcellular location">
    <subcellularLocation>
        <location evidence="1">Cell membrane</location>
        <topology evidence="1">Multi-pass membrane protein</topology>
    </subcellularLocation>
</comment>
<dbReference type="GO" id="GO:0006465">
    <property type="term" value="P:signal peptide processing"/>
    <property type="evidence" value="ECO:0007669"/>
    <property type="project" value="TreeGrafter"/>
</dbReference>
<dbReference type="GO" id="GO:0004190">
    <property type="term" value="F:aspartic-type endopeptidase activity"/>
    <property type="evidence" value="ECO:0007669"/>
    <property type="project" value="UniProtKB-EC"/>
</dbReference>
<dbReference type="InterPro" id="IPR010627">
    <property type="entry name" value="Prepilin_pept_A24_N"/>
</dbReference>
<sequence>MIDLPFWMSVSFLFILGTFIGSFLNVCIYRIPQHDQLKDQLRGLLSPPSSCPGCHSRIRWYDNVPLIGWLRLKGRCRDCQLPISIRYPLVELFNGLIFVVLFWFEIPHEWSNNITHSLFYDADFHLTYSTWSRSAQSWHLIAMYCYHLVLLEALFVASMIDFDEMIIPDGSTFPAMFVGFAGAFASGHFFLNPVWFQNNRLVNDFSIFAPDSLKFLFQPIDLSTWITTWGHTHGLLVSLCGFIVGGGIVWVVRIVGKWVLRQEAMGFGDVILMAMIGSFIGWQPVIVIFFIAPVCALVVVMISFLFHRNREIPYGPYLSLATVIVLLGWRQIGPTATRIFSLGPIIIFFGFVALLFLVVTLQLMQILKRLLGIPLYPPDGICDEWTSADQLTYMAGEQVDSVNRGWRSPELDQRTIELSGRGETQEQRWRS</sequence>
<evidence type="ECO:0000256" key="6">
    <source>
        <dbReference type="ARBA" id="ARBA00023136"/>
    </source>
</evidence>
<feature type="transmembrane region" description="Helical" evidence="7">
    <location>
        <begin position="339"/>
        <end position="361"/>
    </location>
</feature>
<evidence type="ECO:0000256" key="2">
    <source>
        <dbReference type="ARBA" id="ARBA00005801"/>
    </source>
</evidence>
<evidence type="ECO:0000256" key="3">
    <source>
        <dbReference type="ARBA" id="ARBA00022475"/>
    </source>
</evidence>
<dbReference type="Gene3D" id="1.20.120.1220">
    <property type="match status" value="1"/>
</dbReference>
<dbReference type="Pfam" id="PF01478">
    <property type="entry name" value="Peptidase_A24"/>
    <property type="match status" value="1"/>
</dbReference>
<keyword evidence="10" id="KW-0378">Hydrolase</keyword>
<dbReference type="AlphaFoldDB" id="A0A3B1DAH8"/>
<name>A0A3B1DAH8_9ZZZZ</name>
<dbReference type="EMBL" id="UOGL01000376">
    <property type="protein sequence ID" value="VAX39856.1"/>
    <property type="molecule type" value="Genomic_DNA"/>
</dbReference>
<evidence type="ECO:0000259" key="8">
    <source>
        <dbReference type="Pfam" id="PF01478"/>
    </source>
</evidence>
<protein>
    <submittedName>
        <fullName evidence="10">Leader peptidase (Prepilin peptidase) / N-methyltransferase</fullName>
        <ecNumber evidence="10">3.4.23.43</ecNumber>
    </submittedName>
</protein>
<evidence type="ECO:0000256" key="5">
    <source>
        <dbReference type="ARBA" id="ARBA00022989"/>
    </source>
</evidence>
<evidence type="ECO:0000313" key="10">
    <source>
        <dbReference type="EMBL" id="VAX39856.1"/>
    </source>
</evidence>
<organism evidence="10">
    <name type="scientific">hydrothermal vent metagenome</name>
    <dbReference type="NCBI Taxonomy" id="652676"/>
    <lineage>
        <taxon>unclassified sequences</taxon>
        <taxon>metagenomes</taxon>
        <taxon>ecological metagenomes</taxon>
    </lineage>
</organism>
<keyword evidence="4 7" id="KW-0812">Transmembrane</keyword>
<feature type="transmembrane region" description="Helical" evidence="7">
    <location>
        <begin position="233"/>
        <end position="252"/>
    </location>
</feature>
<proteinExistence type="inferred from homology"/>
<dbReference type="GO" id="GO:0032259">
    <property type="term" value="P:methylation"/>
    <property type="evidence" value="ECO:0007669"/>
    <property type="project" value="UniProtKB-KW"/>
</dbReference>
<dbReference type="EC" id="3.4.23.43" evidence="10"/>
<feature type="transmembrane region" description="Helical" evidence="7">
    <location>
        <begin position="314"/>
        <end position="333"/>
    </location>
</feature>
<keyword evidence="10" id="KW-0489">Methyltransferase</keyword>
<evidence type="ECO:0000256" key="1">
    <source>
        <dbReference type="ARBA" id="ARBA00004651"/>
    </source>
</evidence>
<evidence type="ECO:0000256" key="4">
    <source>
        <dbReference type="ARBA" id="ARBA00022692"/>
    </source>
</evidence>
<comment type="similarity">
    <text evidence="2">Belongs to the peptidase A24 family.</text>
</comment>
<feature type="transmembrane region" description="Helical" evidence="7">
    <location>
        <begin position="138"/>
        <end position="160"/>
    </location>
</feature>
<evidence type="ECO:0000259" key="9">
    <source>
        <dbReference type="Pfam" id="PF06750"/>
    </source>
</evidence>
<dbReference type="PANTHER" id="PTHR30487:SF0">
    <property type="entry name" value="PREPILIN LEADER PEPTIDASE_N-METHYLTRANSFERASE-RELATED"/>
    <property type="match status" value="1"/>
</dbReference>
<keyword evidence="6 7" id="KW-0472">Membrane</keyword>
<keyword evidence="10" id="KW-0808">Transferase</keyword>
<keyword evidence="3" id="KW-1003">Cell membrane</keyword>
<feature type="transmembrane region" description="Helical" evidence="7">
    <location>
        <begin position="288"/>
        <end position="307"/>
    </location>
</feature>
<dbReference type="Pfam" id="PF06750">
    <property type="entry name" value="A24_N_bact"/>
    <property type="match status" value="1"/>
</dbReference>
<keyword evidence="5 7" id="KW-1133">Transmembrane helix</keyword>
<dbReference type="GO" id="GO:0005886">
    <property type="term" value="C:plasma membrane"/>
    <property type="evidence" value="ECO:0007669"/>
    <property type="project" value="UniProtKB-SubCell"/>
</dbReference>
<dbReference type="PANTHER" id="PTHR30487">
    <property type="entry name" value="TYPE 4 PREPILIN-LIKE PROTEINS LEADER PEPTIDE-PROCESSING ENZYME"/>
    <property type="match status" value="1"/>
</dbReference>
<feature type="transmembrane region" description="Helical" evidence="7">
    <location>
        <begin position="6"/>
        <end position="28"/>
    </location>
</feature>
<reference evidence="10" key="1">
    <citation type="submission" date="2018-06" db="EMBL/GenBank/DDBJ databases">
        <authorList>
            <person name="Zhirakovskaya E."/>
        </authorList>
    </citation>
    <scope>NUCLEOTIDE SEQUENCE</scope>
</reference>
<feature type="domain" description="Prepilin peptidase A24 N-terminal" evidence="9">
    <location>
        <begin position="15"/>
        <end position="103"/>
    </location>
</feature>
<gene>
    <name evidence="10" type="ORF">MNBD_PLANCTO02-1121</name>
</gene>
<feature type="domain" description="Prepilin type IV endopeptidase peptidase" evidence="8">
    <location>
        <begin position="230"/>
        <end position="300"/>
    </location>
</feature>
<evidence type="ECO:0000256" key="7">
    <source>
        <dbReference type="SAM" id="Phobius"/>
    </source>
</evidence>
<feature type="transmembrane region" description="Helical" evidence="7">
    <location>
        <begin position="172"/>
        <end position="191"/>
    </location>
</feature>
<feature type="transmembrane region" description="Helical" evidence="7">
    <location>
        <begin position="85"/>
        <end position="104"/>
    </location>
</feature>
<dbReference type="InterPro" id="IPR000045">
    <property type="entry name" value="Prepilin_IV_endopep_pep"/>
</dbReference>
<feature type="transmembrane region" description="Helical" evidence="7">
    <location>
        <begin position="264"/>
        <end position="282"/>
    </location>
</feature>
<dbReference type="GO" id="GO:0008168">
    <property type="term" value="F:methyltransferase activity"/>
    <property type="evidence" value="ECO:0007669"/>
    <property type="project" value="UniProtKB-KW"/>
</dbReference>
<dbReference type="InterPro" id="IPR050882">
    <property type="entry name" value="Prepilin_peptidase/N-MTase"/>
</dbReference>